<dbReference type="InterPro" id="IPR011990">
    <property type="entry name" value="TPR-like_helical_dom_sf"/>
</dbReference>
<keyword evidence="2" id="KW-0677">Repeat</keyword>
<dbReference type="Pfam" id="PF13041">
    <property type="entry name" value="PPR_2"/>
    <property type="match status" value="1"/>
</dbReference>
<evidence type="ECO:0008006" key="6">
    <source>
        <dbReference type="Google" id="ProtNLM"/>
    </source>
</evidence>
<dbReference type="PANTHER" id="PTHR47932">
    <property type="entry name" value="ATPASE EXPRESSION PROTEIN 3"/>
    <property type="match status" value="1"/>
</dbReference>
<gene>
    <name evidence="4" type="ORF">CURHAP_LOCUS2547</name>
</gene>
<dbReference type="NCBIfam" id="TIGR00756">
    <property type="entry name" value="PPR"/>
    <property type="match status" value="1"/>
</dbReference>
<dbReference type="Proteomes" id="UP000507222">
    <property type="component" value="Unassembled WGS sequence"/>
</dbReference>
<dbReference type="GO" id="GO:0003729">
    <property type="term" value="F:mRNA binding"/>
    <property type="evidence" value="ECO:0007669"/>
    <property type="project" value="TreeGrafter"/>
</dbReference>
<dbReference type="PANTHER" id="PTHR47932:SF63">
    <property type="entry name" value="OS08G0290000 PROTEIN"/>
    <property type="match status" value="1"/>
</dbReference>
<dbReference type="AlphaFoldDB" id="A0A6J5THD4"/>
<dbReference type="PROSITE" id="PS51375">
    <property type="entry name" value="PPR"/>
    <property type="match status" value="1"/>
</dbReference>
<dbReference type="EMBL" id="CAEKDK010000001">
    <property type="protein sequence ID" value="CAB4263009.1"/>
    <property type="molecule type" value="Genomic_DNA"/>
</dbReference>
<dbReference type="Gene3D" id="1.25.40.10">
    <property type="entry name" value="Tetratricopeptide repeat domain"/>
    <property type="match status" value="1"/>
</dbReference>
<comment type="similarity">
    <text evidence="1">Belongs to the PPR family. P subfamily.</text>
</comment>
<dbReference type="InterPro" id="IPR002885">
    <property type="entry name" value="PPR_rpt"/>
</dbReference>
<sequence>MINRSVVPDIVSYNSLIYGLCNMGLWNRALALFEIMNEKGINPDVVTFT</sequence>
<protein>
    <recommendedName>
        <fullName evidence="6">Pentatricopeptide repeat-containing protein</fullName>
    </recommendedName>
</protein>
<name>A0A6J5THD4_PRUAR</name>
<reference evidence="4 5" key="1">
    <citation type="submission" date="2020-05" db="EMBL/GenBank/DDBJ databases">
        <authorList>
            <person name="Campoy J."/>
            <person name="Schneeberger K."/>
            <person name="Spophaly S."/>
        </authorList>
    </citation>
    <scope>NUCLEOTIDE SEQUENCE [LARGE SCALE GENOMIC DNA]</scope>
    <source>
        <strain evidence="4">PruArmRojPasFocal</strain>
    </source>
</reference>
<evidence type="ECO:0000256" key="2">
    <source>
        <dbReference type="ARBA" id="ARBA00022737"/>
    </source>
</evidence>
<feature type="repeat" description="PPR" evidence="3">
    <location>
        <begin position="9"/>
        <end position="43"/>
    </location>
</feature>
<evidence type="ECO:0000256" key="3">
    <source>
        <dbReference type="PROSITE-ProRule" id="PRU00708"/>
    </source>
</evidence>
<organism evidence="4 5">
    <name type="scientific">Prunus armeniaca</name>
    <name type="common">Apricot</name>
    <name type="synonym">Armeniaca vulgaris</name>
    <dbReference type="NCBI Taxonomy" id="36596"/>
    <lineage>
        <taxon>Eukaryota</taxon>
        <taxon>Viridiplantae</taxon>
        <taxon>Streptophyta</taxon>
        <taxon>Embryophyta</taxon>
        <taxon>Tracheophyta</taxon>
        <taxon>Spermatophyta</taxon>
        <taxon>Magnoliopsida</taxon>
        <taxon>eudicotyledons</taxon>
        <taxon>Gunneridae</taxon>
        <taxon>Pentapetalae</taxon>
        <taxon>rosids</taxon>
        <taxon>fabids</taxon>
        <taxon>Rosales</taxon>
        <taxon>Rosaceae</taxon>
        <taxon>Amygdaloideae</taxon>
        <taxon>Amygdaleae</taxon>
        <taxon>Prunus</taxon>
    </lineage>
</organism>
<evidence type="ECO:0000256" key="1">
    <source>
        <dbReference type="ARBA" id="ARBA00007626"/>
    </source>
</evidence>
<evidence type="ECO:0000313" key="5">
    <source>
        <dbReference type="Proteomes" id="UP000507222"/>
    </source>
</evidence>
<accession>A0A6J5THD4</accession>
<proteinExistence type="inferred from homology"/>
<evidence type="ECO:0000313" key="4">
    <source>
        <dbReference type="EMBL" id="CAB4263009.1"/>
    </source>
</evidence>